<feature type="region of interest" description="Disordered" evidence="1">
    <location>
        <begin position="55"/>
        <end position="214"/>
    </location>
</feature>
<dbReference type="OrthoDB" id="3254051at2759"/>
<protein>
    <submittedName>
        <fullName evidence="2">Uncharacterized protein</fullName>
    </submittedName>
</protein>
<proteinExistence type="predicted"/>
<dbReference type="Proteomes" id="UP000194127">
    <property type="component" value="Unassembled WGS sequence"/>
</dbReference>
<feature type="region of interest" description="Disordered" evidence="1">
    <location>
        <begin position="270"/>
        <end position="313"/>
    </location>
</feature>
<organism evidence="2 3">
    <name type="scientific">Postia placenta MAD-698-R-SB12</name>
    <dbReference type="NCBI Taxonomy" id="670580"/>
    <lineage>
        <taxon>Eukaryota</taxon>
        <taxon>Fungi</taxon>
        <taxon>Dikarya</taxon>
        <taxon>Basidiomycota</taxon>
        <taxon>Agaricomycotina</taxon>
        <taxon>Agaricomycetes</taxon>
        <taxon>Polyporales</taxon>
        <taxon>Adustoporiaceae</taxon>
        <taxon>Rhodonia</taxon>
    </lineage>
</organism>
<dbReference type="RefSeq" id="XP_024341030.1">
    <property type="nucleotide sequence ID" value="XM_024478731.1"/>
</dbReference>
<dbReference type="EMBL" id="KZ110594">
    <property type="protein sequence ID" value="OSX64236.1"/>
    <property type="molecule type" value="Genomic_DNA"/>
</dbReference>
<feature type="region of interest" description="Disordered" evidence="1">
    <location>
        <begin position="447"/>
        <end position="481"/>
    </location>
</feature>
<name>A0A1X6N6Z4_9APHY</name>
<feature type="compositionally biased region" description="Polar residues" evidence="1">
    <location>
        <begin position="284"/>
        <end position="303"/>
    </location>
</feature>
<reference evidence="2 3" key="1">
    <citation type="submission" date="2017-04" db="EMBL/GenBank/DDBJ databases">
        <title>Genome Sequence of the Model Brown-Rot Fungus Postia placenta SB12.</title>
        <authorList>
            <consortium name="DOE Joint Genome Institute"/>
            <person name="Gaskell J."/>
            <person name="Kersten P."/>
            <person name="Larrondo L.F."/>
            <person name="Canessa P."/>
            <person name="Martinez D."/>
            <person name="Hibbett D."/>
            <person name="Schmoll M."/>
            <person name="Kubicek C.P."/>
            <person name="Martinez A.T."/>
            <person name="Yadav J."/>
            <person name="Master E."/>
            <person name="Magnuson J.K."/>
            <person name="James T."/>
            <person name="Yaver D."/>
            <person name="Berka R."/>
            <person name="Labutti K."/>
            <person name="Lipzen A."/>
            <person name="Aerts A."/>
            <person name="Barry K."/>
            <person name="Henrissat B."/>
            <person name="Blanchette R."/>
            <person name="Grigoriev I."/>
            <person name="Cullen D."/>
        </authorList>
    </citation>
    <scope>NUCLEOTIDE SEQUENCE [LARGE SCALE GENOMIC DNA]</scope>
    <source>
        <strain evidence="2 3">MAD-698-R-SB12</strain>
    </source>
</reference>
<evidence type="ECO:0000313" key="3">
    <source>
        <dbReference type="Proteomes" id="UP000194127"/>
    </source>
</evidence>
<feature type="compositionally biased region" description="Basic and acidic residues" evidence="1">
    <location>
        <begin position="123"/>
        <end position="134"/>
    </location>
</feature>
<sequence>MVSVHAPSYIPPLTFEPFVLGDGSKSLTTTLSIPSAADDIPCAYSRLRGPRIRRKHWNSPPHLQHLPVPFDADPPAEPQRPALKATSGFALGDSPPLQVSGVTSDDVRTQSEADGAPQWVPPRPRDRAAEDLAVLRRTGRLASERRRGGRAQNHVAPSDEEFPATVTGAEFPSIIKRSDSGAVPRSSPRRPSTAPNRAQDGMGTTRPRLLSATTPLVAYNVPDRSVSPLYASEASSRPASHLPPQTVDQLQYLADQLRALHPMLAAEMHRPRVPGPRHGPRPCTPQSGSSSGLTTPRGQSTFTIPRRSSHDMQSIDSHVQEVTFPEGTGRCASVSEDVSTPGCVSWSAPAKGKWKIPWVEEAEGSEELRTDDNIRENTGPLSLNGMEIDESCYTYDPHNAPEFLVGTSTSVMLQATPGFHSRHHPRKRPVRKPRNRFHRPTALVLAPGSQLDHQASEGFTEPTGASTTTAPTPSTVHSLPPPAFDLGSLELLVRAGPARPHLVPIANAAMDALKILS</sequence>
<dbReference type="GeneID" id="36323681"/>
<dbReference type="AlphaFoldDB" id="A0A1X6N6Z4"/>
<feature type="compositionally biased region" description="Low complexity" evidence="1">
    <location>
        <begin position="460"/>
        <end position="475"/>
    </location>
</feature>
<accession>A0A1X6N6Z4</accession>
<evidence type="ECO:0000256" key="1">
    <source>
        <dbReference type="SAM" id="MobiDB-lite"/>
    </source>
</evidence>
<keyword evidence="3" id="KW-1185">Reference proteome</keyword>
<gene>
    <name evidence="2" type="ORF">POSPLADRAFT_1045327</name>
</gene>
<evidence type="ECO:0000313" key="2">
    <source>
        <dbReference type="EMBL" id="OSX64236.1"/>
    </source>
</evidence>